<dbReference type="SUPFAM" id="SSF81383">
    <property type="entry name" value="F-box domain"/>
    <property type="match status" value="1"/>
</dbReference>
<dbReference type="EMBL" id="JAPDRK010000015">
    <property type="protein sequence ID" value="KAJ9605748.1"/>
    <property type="molecule type" value="Genomic_DNA"/>
</dbReference>
<evidence type="ECO:0000259" key="1">
    <source>
        <dbReference type="PROSITE" id="PS50181"/>
    </source>
</evidence>
<evidence type="ECO:0000313" key="2">
    <source>
        <dbReference type="EMBL" id="KAJ9605748.1"/>
    </source>
</evidence>
<accession>A0AA38X2Q5</accession>
<proteinExistence type="predicted"/>
<dbReference type="Pfam" id="PF00646">
    <property type="entry name" value="F-box"/>
    <property type="match status" value="1"/>
</dbReference>
<dbReference type="PROSITE" id="PS50181">
    <property type="entry name" value="FBOX"/>
    <property type="match status" value="1"/>
</dbReference>
<dbReference type="Gene3D" id="3.80.10.10">
    <property type="entry name" value="Ribonuclease Inhibitor"/>
    <property type="match status" value="1"/>
</dbReference>
<gene>
    <name evidence="2" type="ORF">H2200_009597</name>
</gene>
<keyword evidence="3" id="KW-1185">Reference proteome</keyword>
<dbReference type="InterPro" id="IPR001810">
    <property type="entry name" value="F-box_dom"/>
</dbReference>
<reference evidence="2" key="1">
    <citation type="submission" date="2022-10" db="EMBL/GenBank/DDBJ databases">
        <title>Culturing micro-colonial fungi from biological soil crusts in the Mojave desert and describing Neophaeococcomyces mojavensis, and introducing the new genera and species Taxawa tesnikishii.</title>
        <authorList>
            <person name="Kurbessoian T."/>
            <person name="Stajich J.E."/>
        </authorList>
    </citation>
    <scope>NUCLEOTIDE SEQUENCE</scope>
    <source>
        <strain evidence="2">TK_41</strain>
    </source>
</reference>
<evidence type="ECO:0000313" key="3">
    <source>
        <dbReference type="Proteomes" id="UP001172673"/>
    </source>
</evidence>
<comment type="caution">
    <text evidence="2">The sequence shown here is derived from an EMBL/GenBank/DDBJ whole genome shotgun (WGS) entry which is preliminary data.</text>
</comment>
<name>A0AA38X2Q5_9EURO</name>
<sequence>MGPEELLLLTIQKHFDDCADAVANEQLKQALTAVTQAIAGAGEYPELSSRARDLRYTIYLRLRRVEDAREAPSDSLDYLRCAEIERVRNHTEAAALAHFKHIMRNGMDALKLFQCLKSHNPSTDYHAEDLALKFKSLYDHIRREIVLSKRRDPMLVLPLEIVRLILSYIGYRNQIQLLRVSKTWSKILHSLPPIFDTLTFQGASKPITPEQLNVALERCTMPKQANLCNLIDASKDCVRERLSYWPKFQMLERLKLNMFFDVWDLSVHKHNLKSLKMRSSSVPMIWIANVLLHHCEFLETVFVDNVTLSDPEFTLKSKSLKNLNLRLDRTEAFDEASPNFKHVSAQLHYLCASAHFVWLQSNLFSGLPRLQNLTFWGFSFANNSLPMDLRHMENLKYLGLIEVRCPELYLPQSIHTLTLDNCDFFEQDSMHDFPALARLEILTFRGDEYPQFLIQATSKTTSSKLRTCSLESTYFLPEELVSSAWLTRSCPSFKDLDTLLLTNVNLVDSQSQPFIRICPNLRQLFLVDMSEITEAFLVDLIKRPNSKVEKIHLSDCPGVSEDFATSAEAEGVMVIDNYSVLQISEAFVERTRD</sequence>
<dbReference type="InterPro" id="IPR032675">
    <property type="entry name" value="LRR_dom_sf"/>
</dbReference>
<feature type="domain" description="F-box" evidence="1">
    <location>
        <begin position="151"/>
        <end position="198"/>
    </location>
</feature>
<dbReference type="AlphaFoldDB" id="A0AA38X2Q5"/>
<dbReference type="SUPFAM" id="SSF52047">
    <property type="entry name" value="RNI-like"/>
    <property type="match status" value="1"/>
</dbReference>
<organism evidence="2 3">
    <name type="scientific">Cladophialophora chaetospira</name>
    <dbReference type="NCBI Taxonomy" id="386627"/>
    <lineage>
        <taxon>Eukaryota</taxon>
        <taxon>Fungi</taxon>
        <taxon>Dikarya</taxon>
        <taxon>Ascomycota</taxon>
        <taxon>Pezizomycotina</taxon>
        <taxon>Eurotiomycetes</taxon>
        <taxon>Chaetothyriomycetidae</taxon>
        <taxon>Chaetothyriales</taxon>
        <taxon>Herpotrichiellaceae</taxon>
        <taxon>Cladophialophora</taxon>
    </lineage>
</organism>
<dbReference type="Proteomes" id="UP001172673">
    <property type="component" value="Unassembled WGS sequence"/>
</dbReference>
<protein>
    <recommendedName>
        <fullName evidence="1">F-box domain-containing protein</fullName>
    </recommendedName>
</protein>
<dbReference type="InterPro" id="IPR036047">
    <property type="entry name" value="F-box-like_dom_sf"/>
</dbReference>
<dbReference type="SMART" id="SM00256">
    <property type="entry name" value="FBOX"/>
    <property type="match status" value="1"/>
</dbReference>
<dbReference type="Gene3D" id="1.20.1280.50">
    <property type="match status" value="1"/>
</dbReference>